<evidence type="ECO:0000313" key="2">
    <source>
        <dbReference type="EMBL" id="KHN74005.1"/>
    </source>
</evidence>
<organism evidence="2 3">
    <name type="scientific">Toxocara canis</name>
    <name type="common">Canine roundworm</name>
    <dbReference type="NCBI Taxonomy" id="6265"/>
    <lineage>
        <taxon>Eukaryota</taxon>
        <taxon>Metazoa</taxon>
        <taxon>Ecdysozoa</taxon>
        <taxon>Nematoda</taxon>
        <taxon>Chromadorea</taxon>
        <taxon>Rhabditida</taxon>
        <taxon>Spirurina</taxon>
        <taxon>Ascaridomorpha</taxon>
        <taxon>Ascaridoidea</taxon>
        <taxon>Toxocaridae</taxon>
        <taxon>Toxocara</taxon>
    </lineage>
</organism>
<gene>
    <name evidence="2" type="ORF">Tcan_17227</name>
</gene>
<reference evidence="2 3" key="1">
    <citation type="submission" date="2014-11" db="EMBL/GenBank/DDBJ databases">
        <title>Genetic blueprint of the zoonotic pathogen Toxocara canis.</title>
        <authorList>
            <person name="Zhu X.-Q."/>
            <person name="Korhonen P.K."/>
            <person name="Cai H."/>
            <person name="Young N.D."/>
            <person name="Nejsum P."/>
            <person name="von Samson-Himmelstjerna G."/>
            <person name="Boag P.R."/>
            <person name="Tan P."/>
            <person name="Li Q."/>
            <person name="Min J."/>
            <person name="Yang Y."/>
            <person name="Wang X."/>
            <person name="Fang X."/>
            <person name="Hall R.S."/>
            <person name="Hofmann A."/>
            <person name="Sternberg P.W."/>
            <person name="Jex A.R."/>
            <person name="Gasser R.B."/>
        </authorList>
    </citation>
    <scope>NUCLEOTIDE SEQUENCE [LARGE SCALE GENOMIC DNA]</scope>
    <source>
        <strain evidence="2">PN_DK_2014</strain>
    </source>
</reference>
<dbReference type="AlphaFoldDB" id="A0A0B2UYR8"/>
<feature type="compositionally biased region" description="Polar residues" evidence="1">
    <location>
        <begin position="47"/>
        <end position="59"/>
    </location>
</feature>
<name>A0A0B2UYR8_TOXCA</name>
<proteinExistence type="predicted"/>
<evidence type="ECO:0000313" key="3">
    <source>
        <dbReference type="Proteomes" id="UP000031036"/>
    </source>
</evidence>
<comment type="caution">
    <text evidence="2">The sequence shown here is derived from an EMBL/GenBank/DDBJ whole genome shotgun (WGS) entry which is preliminary data.</text>
</comment>
<protein>
    <submittedName>
        <fullName evidence="2">Uncharacterized protein</fullName>
    </submittedName>
</protein>
<dbReference type="EMBL" id="JPKZ01002982">
    <property type="protein sequence ID" value="KHN74005.1"/>
    <property type="molecule type" value="Genomic_DNA"/>
</dbReference>
<accession>A0A0B2UYR8</accession>
<keyword evidence="3" id="KW-1185">Reference proteome</keyword>
<dbReference type="Proteomes" id="UP000031036">
    <property type="component" value="Unassembled WGS sequence"/>
</dbReference>
<sequence>MGRKWTLTCICSKNLVDLMLENTIEMPVLKRLCKWWGGPSRRRCASPTKQINSVGSLSV</sequence>
<evidence type="ECO:0000256" key="1">
    <source>
        <dbReference type="SAM" id="MobiDB-lite"/>
    </source>
</evidence>
<feature type="region of interest" description="Disordered" evidence="1">
    <location>
        <begin position="40"/>
        <end position="59"/>
    </location>
</feature>